<evidence type="ECO:0000313" key="2">
    <source>
        <dbReference type="Proteomes" id="UP000183812"/>
    </source>
</evidence>
<dbReference type="RefSeq" id="WP_074554534.1">
    <property type="nucleotide sequence ID" value="NZ_CP119563.1"/>
</dbReference>
<name>A0A1G7LXB9_RHOCA</name>
<reference evidence="1 2" key="1">
    <citation type="submission" date="2016-10" db="EMBL/GenBank/DDBJ databases">
        <authorList>
            <person name="de Groot N.N."/>
        </authorList>
    </citation>
    <scope>NUCLEOTIDE SEQUENCE [LARGE SCALE GENOMIC DNA]</scope>
    <source>
        <strain evidence="2">DSM 938 / 37b4</strain>
    </source>
</reference>
<dbReference type="EMBL" id="FNAY01000012">
    <property type="protein sequence ID" value="SDF54167.1"/>
    <property type="molecule type" value="Genomic_DNA"/>
</dbReference>
<sequence length="132" mass="14373">MLMLYSSDFTDQPSYLAATCDENGFEFFIDSEGFWGQDSPFFRRNQTFEMRVGDTVFRGRYLASNSGDSAYLISGKPKFKAVAASDLLAAFNGARSVAVRVSDYRGVSSTTSRSISGNAEGLLRVAADCGVK</sequence>
<organism evidence="1 2">
    <name type="scientific">Rhodobacter capsulatus</name>
    <name type="common">Rhodopseudomonas capsulata</name>
    <dbReference type="NCBI Taxonomy" id="1061"/>
    <lineage>
        <taxon>Bacteria</taxon>
        <taxon>Pseudomonadati</taxon>
        <taxon>Pseudomonadota</taxon>
        <taxon>Alphaproteobacteria</taxon>
        <taxon>Rhodobacterales</taxon>
        <taxon>Rhodobacter group</taxon>
        <taxon>Rhodobacter</taxon>
    </lineage>
</organism>
<gene>
    <name evidence="1" type="ORF">SAMN04244550_02425</name>
</gene>
<evidence type="ECO:0000313" key="1">
    <source>
        <dbReference type="EMBL" id="SDF54167.1"/>
    </source>
</evidence>
<dbReference type="AlphaFoldDB" id="A0A1G7LXB9"/>
<accession>A0A1G7LXB9</accession>
<proteinExistence type="predicted"/>
<dbReference type="Proteomes" id="UP000183812">
    <property type="component" value="Unassembled WGS sequence"/>
</dbReference>
<protein>
    <submittedName>
        <fullName evidence="1">Uncharacterized protein</fullName>
    </submittedName>
</protein>